<dbReference type="Pfam" id="PF25209">
    <property type="entry name" value="Phage_capsid_4"/>
    <property type="match status" value="1"/>
</dbReference>
<dbReference type="InterPro" id="IPR053738">
    <property type="entry name" value="Lambda_capsid_assembly"/>
</dbReference>
<organism evidence="1">
    <name type="scientific">Siphoviridae sp. ct3CA7</name>
    <dbReference type="NCBI Taxonomy" id="2823561"/>
    <lineage>
        <taxon>Viruses</taxon>
        <taxon>Duplodnaviria</taxon>
        <taxon>Heunggongvirae</taxon>
        <taxon>Uroviricota</taxon>
        <taxon>Caudoviricetes</taxon>
    </lineage>
</organism>
<dbReference type="Gene3D" id="3.90.1690.10">
    <property type="entry name" value="phage-related protein like domain"/>
    <property type="match status" value="1"/>
</dbReference>
<name>A0A8S5LF30_9CAUD</name>
<evidence type="ECO:0000313" key="1">
    <source>
        <dbReference type="EMBL" id="DAD68522.1"/>
    </source>
</evidence>
<dbReference type="EMBL" id="BK014704">
    <property type="protein sequence ID" value="DAD68522.1"/>
    <property type="molecule type" value="Genomic_DNA"/>
</dbReference>
<reference evidence="1" key="1">
    <citation type="journal article" date="2021" name="Proc. Natl. Acad. Sci. U.S.A.">
        <title>A Catalog of Tens of Thousands of Viruses from Human Metagenomes Reveals Hidden Associations with Chronic Diseases.</title>
        <authorList>
            <person name="Tisza M.J."/>
            <person name="Buck C.B."/>
        </authorList>
    </citation>
    <scope>NUCLEOTIDE SEQUENCE</scope>
    <source>
        <strain evidence="1">Ct3CA7</strain>
    </source>
</reference>
<sequence length="310" mass="34244">MNNIVTSAFDTGQPITVDQLMHDPTEIPTRVINMIKDAQLADYLFRKGPDNMGSVMWRDPASMFLEDDAENIAEFGEIPVSSPELGGMHTAVASTYGTAIKVSHNMRLQNRIDQVQLASGAAANTMIRHNVRAVMKAFASANVPTQQVSTKWDAPNSNPMTDVADAIMKIQRAKPDDAVDEGMKYGYNPDLFVASSATLTLLQTHDKIQRFFVGDIAHENPVYRGMTEFKLGKLNFVESQWLPDGEAYILERGTAGFYSDTEGLTQTPLYEVGGQSGYGGPTRTWRADFWRQTVYACDNPKAVVHLKGIV</sequence>
<proteinExistence type="predicted"/>
<accession>A0A8S5LF30</accession>
<protein>
    <submittedName>
        <fullName evidence="1">Capsid protein</fullName>
    </submittedName>
</protein>